<evidence type="ECO:0000313" key="7">
    <source>
        <dbReference type="Proteomes" id="UP000799118"/>
    </source>
</evidence>
<dbReference type="InterPro" id="IPR015943">
    <property type="entry name" value="WD40/YVTN_repeat-like_dom_sf"/>
</dbReference>
<evidence type="ECO:0000259" key="4">
    <source>
        <dbReference type="Pfam" id="PF23414"/>
    </source>
</evidence>
<dbReference type="InterPro" id="IPR036322">
    <property type="entry name" value="WD40_repeat_dom_sf"/>
</dbReference>
<keyword evidence="2" id="KW-0677">Repeat</keyword>
<sequence>MQLLISSSRSLLIEPLSKLPEIQEPWVLVFDALDECGGGTELLKLLCEEIGNLPINLHIVFTSRPEHPIHMWFDNDPLKSSTNIIILDDVKEEVVSSDILLYLKYNLVDDGKKPHKEALADTEQLKLLADRAQGLFIYASTAVKQIRDQRGHSPTASIAQILKLNSGLIDDLYTHILHELIPEDDAVLIENYQNIMGAVLHLQEPLSIPLLSKLLGYDNDVDVKAMLELMSAVLIMPEKKDDVVRIAHLSFWEYATSKGARKVVHSKFKYRPELDLDACKHHECLLHATLSVMMSELKFNICHLESSFLANDQVENLQVLIDRYIGGHLSYSCRFWSAHLNELRTVHSISLEQGLKDFLEKRFLWWLEVISLLKHVDTAALAILSIADWSKVKNDELASAALDAVSFIRAFSSAISHSAPHIYISALPFSPIKSMIWRNFAGSHPNKLSLDIGQQTDWPAIQLVLAGHAEFVESVAISSDGKRVVSGSYDKTIRIWNAETGEQVVKPILGHTSWVRSVGFSSDGKRVVSGSDDNTIRIWNAETGEQVVEPILGHTNSVTSVGFSSDGKRVVSGSHDETIRIWNAETGEQVVEPILGHTNSVTSVGFSSDGKRVVSGSHDKTIRIWNAETGEQVVEPILGHTDSVLHLLDFHQMERE</sequence>
<dbReference type="PANTHER" id="PTHR19849:SF1">
    <property type="entry name" value="F-BOX_WD REPEAT-CONTAINING PROTEIN 7"/>
    <property type="match status" value="1"/>
</dbReference>
<evidence type="ECO:0000313" key="6">
    <source>
        <dbReference type="EMBL" id="KAE9405675.1"/>
    </source>
</evidence>
<dbReference type="InterPro" id="IPR020472">
    <property type="entry name" value="WD40_PAC1"/>
</dbReference>
<dbReference type="GO" id="GO:0005634">
    <property type="term" value="C:nucleus"/>
    <property type="evidence" value="ECO:0007669"/>
    <property type="project" value="TreeGrafter"/>
</dbReference>
<dbReference type="PROSITE" id="PS50294">
    <property type="entry name" value="WD_REPEATS_REGION"/>
    <property type="match status" value="4"/>
</dbReference>
<dbReference type="PROSITE" id="PS50082">
    <property type="entry name" value="WD_REPEATS_2"/>
    <property type="match status" value="4"/>
</dbReference>
<dbReference type="PANTHER" id="PTHR19849">
    <property type="entry name" value="PHOSPHOLIPASE A-2-ACTIVATING PROTEIN"/>
    <property type="match status" value="1"/>
</dbReference>
<reference evidence="6" key="1">
    <citation type="journal article" date="2019" name="Environ. Microbiol.">
        <title>Fungal ecological strategies reflected in gene transcription - a case study of two litter decomposers.</title>
        <authorList>
            <person name="Barbi F."/>
            <person name="Kohler A."/>
            <person name="Barry K."/>
            <person name="Baskaran P."/>
            <person name="Daum C."/>
            <person name="Fauchery L."/>
            <person name="Ihrmark K."/>
            <person name="Kuo A."/>
            <person name="LaButti K."/>
            <person name="Lipzen A."/>
            <person name="Morin E."/>
            <person name="Grigoriev I.V."/>
            <person name="Henrissat B."/>
            <person name="Lindahl B."/>
            <person name="Martin F."/>
        </authorList>
    </citation>
    <scope>NUCLEOTIDE SEQUENCE</scope>
    <source>
        <strain evidence="6">JB14</strain>
    </source>
</reference>
<dbReference type="Pfam" id="PF23414">
    <property type="entry name" value="Beta-prop_EML_2"/>
    <property type="match status" value="1"/>
</dbReference>
<dbReference type="Proteomes" id="UP000799118">
    <property type="component" value="Unassembled WGS sequence"/>
</dbReference>
<protein>
    <submittedName>
        <fullName evidence="6">Uncharacterized protein</fullName>
    </submittedName>
</protein>
<dbReference type="GO" id="GO:0010992">
    <property type="term" value="P:ubiquitin recycling"/>
    <property type="evidence" value="ECO:0007669"/>
    <property type="project" value="TreeGrafter"/>
</dbReference>
<feature type="repeat" description="WD" evidence="3">
    <location>
        <begin position="551"/>
        <end position="592"/>
    </location>
</feature>
<gene>
    <name evidence="6" type="ORF">BT96DRAFT_314240</name>
</gene>
<dbReference type="EMBL" id="ML769407">
    <property type="protein sequence ID" value="KAE9405675.1"/>
    <property type="molecule type" value="Genomic_DNA"/>
</dbReference>
<dbReference type="GO" id="GO:0043161">
    <property type="term" value="P:proteasome-mediated ubiquitin-dependent protein catabolic process"/>
    <property type="evidence" value="ECO:0007669"/>
    <property type="project" value="TreeGrafter"/>
</dbReference>
<dbReference type="InterPro" id="IPR055442">
    <property type="entry name" value="Beta-prop_EML-like_2nd"/>
</dbReference>
<dbReference type="SUPFAM" id="SSF50978">
    <property type="entry name" value="WD40 repeat-like"/>
    <property type="match status" value="1"/>
</dbReference>
<dbReference type="CDD" id="cd00200">
    <property type="entry name" value="WD40"/>
    <property type="match status" value="1"/>
</dbReference>
<evidence type="ECO:0000256" key="3">
    <source>
        <dbReference type="PROSITE-ProRule" id="PRU00221"/>
    </source>
</evidence>
<name>A0A6A4IAE4_9AGAR</name>
<dbReference type="InterPro" id="IPR019775">
    <property type="entry name" value="WD40_repeat_CS"/>
</dbReference>
<feature type="repeat" description="WD" evidence="3">
    <location>
        <begin position="465"/>
        <end position="506"/>
    </location>
</feature>
<proteinExistence type="predicted"/>
<dbReference type="InterPro" id="IPR056884">
    <property type="entry name" value="NPHP3-like_N"/>
</dbReference>
<feature type="domain" description="Nephrocystin 3-like N-terminal" evidence="5">
    <location>
        <begin position="11"/>
        <end position="64"/>
    </location>
</feature>
<dbReference type="GO" id="GO:0043130">
    <property type="term" value="F:ubiquitin binding"/>
    <property type="evidence" value="ECO:0007669"/>
    <property type="project" value="TreeGrafter"/>
</dbReference>
<keyword evidence="7" id="KW-1185">Reference proteome</keyword>
<dbReference type="PRINTS" id="PR00320">
    <property type="entry name" value="GPROTEINBRPT"/>
</dbReference>
<feature type="repeat" description="WD" evidence="3">
    <location>
        <begin position="508"/>
        <end position="549"/>
    </location>
</feature>
<dbReference type="PROSITE" id="PS00678">
    <property type="entry name" value="WD_REPEATS_1"/>
    <property type="match status" value="4"/>
</dbReference>
<keyword evidence="1 3" id="KW-0853">WD repeat</keyword>
<dbReference type="GO" id="GO:0005737">
    <property type="term" value="C:cytoplasm"/>
    <property type="evidence" value="ECO:0007669"/>
    <property type="project" value="TreeGrafter"/>
</dbReference>
<dbReference type="SMART" id="SM00320">
    <property type="entry name" value="WD40"/>
    <property type="match status" value="4"/>
</dbReference>
<evidence type="ECO:0000259" key="5">
    <source>
        <dbReference type="Pfam" id="PF24883"/>
    </source>
</evidence>
<accession>A0A6A4IAE4</accession>
<dbReference type="InterPro" id="IPR001680">
    <property type="entry name" value="WD40_rpt"/>
</dbReference>
<evidence type="ECO:0000256" key="2">
    <source>
        <dbReference type="ARBA" id="ARBA00022737"/>
    </source>
</evidence>
<dbReference type="Pfam" id="PF24883">
    <property type="entry name" value="NPHP3_N"/>
    <property type="match status" value="1"/>
</dbReference>
<dbReference type="AlphaFoldDB" id="A0A6A4IAE4"/>
<dbReference type="OrthoDB" id="3266532at2759"/>
<evidence type="ECO:0000256" key="1">
    <source>
        <dbReference type="ARBA" id="ARBA00022574"/>
    </source>
</evidence>
<feature type="domain" description="EML-like second beta-propeller" evidence="4">
    <location>
        <begin position="475"/>
        <end position="635"/>
    </location>
</feature>
<feature type="repeat" description="WD" evidence="3">
    <location>
        <begin position="594"/>
        <end position="635"/>
    </location>
</feature>
<organism evidence="6 7">
    <name type="scientific">Gymnopus androsaceus JB14</name>
    <dbReference type="NCBI Taxonomy" id="1447944"/>
    <lineage>
        <taxon>Eukaryota</taxon>
        <taxon>Fungi</taxon>
        <taxon>Dikarya</taxon>
        <taxon>Basidiomycota</taxon>
        <taxon>Agaricomycotina</taxon>
        <taxon>Agaricomycetes</taxon>
        <taxon>Agaricomycetidae</taxon>
        <taxon>Agaricales</taxon>
        <taxon>Marasmiineae</taxon>
        <taxon>Omphalotaceae</taxon>
        <taxon>Gymnopus</taxon>
    </lineage>
</organism>
<dbReference type="Gene3D" id="2.130.10.10">
    <property type="entry name" value="YVTN repeat-like/Quinoprotein amine dehydrogenase"/>
    <property type="match status" value="2"/>
</dbReference>